<dbReference type="InterPro" id="IPR017900">
    <property type="entry name" value="4Fe4S_Fe_S_CS"/>
</dbReference>
<reference evidence="2" key="1">
    <citation type="journal article" date="2015" name="Nature">
        <title>Complex archaea that bridge the gap between prokaryotes and eukaryotes.</title>
        <authorList>
            <person name="Spang A."/>
            <person name="Saw J.H."/>
            <person name="Jorgensen S.L."/>
            <person name="Zaremba-Niedzwiedzka K."/>
            <person name="Martijn J."/>
            <person name="Lind A.E."/>
            <person name="van Eijk R."/>
            <person name="Schleper C."/>
            <person name="Guy L."/>
            <person name="Ettema T.J."/>
        </authorList>
    </citation>
    <scope>NUCLEOTIDE SEQUENCE</scope>
</reference>
<dbReference type="GO" id="GO:0016491">
    <property type="term" value="F:oxidoreductase activity"/>
    <property type="evidence" value="ECO:0007669"/>
    <property type="project" value="InterPro"/>
</dbReference>
<evidence type="ECO:0000313" key="2">
    <source>
        <dbReference type="EMBL" id="KKL24785.1"/>
    </source>
</evidence>
<organism evidence="2">
    <name type="scientific">marine sediment metagenome</name>
    <dbReference type="NCBI Taxonomy" id="412755"/>
    <lineage>
        <taxon>unclassified sequences</taxon>
        <taxon>metagenomes</taxon>
        <taxon>ecological metagenomes</taxon>
    </lineage>
</organism>
<dbReference type="EMBL" id="LAZR01036457">
    <property type="protein sequence ID" value="KKL24785.1"/>
    <property type="molecule type" value="Genomic_DNA"/>
</dbReference>
<dbReference type="PROSITE" id="PS51379">
    <property type="entry name" value="4FE4S_FER_2"/>
    <property type="match status" value="2"/>
</dbReference>
<dbReference type="Pfam" id="PF07992">
    <property type="entry name" value="Pyr_redox_2"/>
    <property type="match status" value="1"/>
</dbReference>
<dbReference type="SUPFAM" id="SSF54862">
    <property type="entry name" value="4Fe-4S ferredoxins"/>
    <property type="match status" value="1"/>
</dbReference>
<dbReference type="Pfam" id="PF12838">
    <property type="entry name" value="Fer4_7"/>
    <property type="match status" value="1"/>
</dbReference>
<dbReference type="PANTHER" id="PTHR42783">
    <property type="entry name" value="GLUTAMATE SYNTHASE [NADPH] SMALL CHAIN"/>
    <property type="match status" value="1"/>
</dbReference>
<accession>A0A0F9BSB2</accession>
<protein>
    <recommendedName>
        <fullName evidence="1">4Fe-4S ferredoxin-type domain-containing protein</fullName>
    </recommendedName>
</protein>
<feature type="domain" description="4Fe-4S ferredoxin-type" evidence="1">
    <location>
        <begin position="337"/>
        <end position="366"/>
    </location>
</feature>
<dbReference type="Gene3D" id="3.50.50.60">
    <property type="entry name" value="FAD/NAD(P)-binding domain"/>
    <property type="match status" value="2"/>
</dbReference>
<gene>
    <name evidence="2" type="ORF">LCGC14_2411840</name>
</gene>
<dbReference type="Gene3D" id="3.30.70.3270">
    <property type="match status" value="1"/>
</dbReference>
<dbReference type="InterPro" id="IPR036188">
    <property type="entry name" value="FAD/NAD-bd_sf"/>
</dbReference>
<dbReference type="InterPro" id="IPR023753">
    <property type="entry name" value="FAD/NAD-binding_dom"/>
</dbReference>
<dbReference type="PRINTS" id="PR00411">
    <property type="entry name" value="PNDRDTASEI"/>
</dbReference>
<sequence>VTLDQLFEGGFSSIFIGIGAHHPAQLGITGEDLEGVLPGEKFLEDINIKKPTPSLGKKVAVVGGGNTAIDCARVALRKGAKVTIMYRRTLNEMPASAHEIEDAMEEGVNFEFLTAPTKILGNKDGKVKGVECVKMQLGEPDDSGRRRPEPIKGSEHTLKIDTIMSAISRQPYLDCVRTSVNWAIDAGLKISRRCSIETDPETLATSKEGVFAAGDVVTGPDIAVSAIAGGRKAAVSIHNYLSNEKIKDVKRTSKVDLKTLFNEGSRNHMAKIDIRERKTTFDEVETGFTEEQAMREAERCLSCMSGKCIACGICADVCPAQAIIVEGDQDHKARQVTKYEIDFGKCIFCGICSEACPTKAIHHTIEYELSTYSVEELEKGLAELTEFEKRAKAGTLNNAKYRF</sequence>
<dbReference type="AlphaFoldDB" id="A0A0F9BSB2"/>
<feature type="non-terminal residue" evidence="2">
    <location>
        <position position="1"/>
    </location>
</feature>
<dbReference type="SUPFAM" id="SSF51905">
    <property type="entry name" value="FAD/NAD(P)-binding domain"/>
    <property type="match status" value="1"/>
</dbReference>
<dbReference type="PRINTS" id="PR00368">
    <property type="entry name" value="FADPNR"/>
</dbReference>
<comment type="caution">
    <text evidence="2">The sequence shown here is derived from an EMBL/GenBank/DDBJ whole genome shotgun (WGS) entry which is preliminary data.</text>
</comment>
<dbReference type="InterPro" id="IPR017896">
    <property type="entry name" value="4Fe4S_Fe-S-bd"/>
</dbReference>
<name>A0A0F9BSB2_9ZZZZ</name>
<evidence type="ECO:0000259" key="1">
    <source>
        <dbReference type="PROSITE" id="PS51379"/>
    </source>
</evidence>
<feature type="domain" description="4Fe-4S ferredoxin-type" evidence="1">
    <location>
        <begin position="299"/>
        <end position="328"/>
    </location>
</feature>
<dbReference type="PANTHER" id="PTHR42783:SF3">
    <property type="entry name" value="GLUTAMATE SYNTHASE [NADPH] SMALL CHAIN-RELATED"/>
    <property type="match status" value="1"/>
</dbReference>
<dbReference type="PROSITE" id="PS00198">
    <property type="entry name" value="4FE4S_FER_1"/>
    <property type="match status" value="2"/>
</dbReference>
<proteinExistence type="predicted"/>